<proteinExistence type="predicted"/>
<sequence length="262" mass="28552">MTEEQPAPRHDPRDETIQRALASAISPEGRADARRLIAECGSPVVAAREVFLAYAEAAEATATRYTVACQAGCWFCCVTPVAVTVFEAAMVFSAVLTLPERQQQRIRERLEVRVAAQDAALAEAPGSRATFLQRCPLLDDSGECSVYEARPLACRSLLSRDAERCRRHFLENDPGDLHEPFTLTNNTALVGVPQLMVTLNEGQLDSYPSYELSSTLHKLWAEPASFAAWQGGARIASNGSPRLAEGQEIFPAPDDLPLGLPE</sequence>
<dbReference type="Proteomes" id="UP000050509">
    <property type="component" value="Unassembled WGS sequence"/>
</dbReference>
<dbReference type="EMBL" id="LJCR01002543">
    <property type="protein sequence ID" value="KPV48583.1"/>
    <property type="molecule type" value="Genomic_DNA"/>
</dbReference>
<reference evidence="1 2" key="1">
    <citation type="submission" date="2015-09" db="EMBL/GenBank/DDBJ databases">
        <title>Draft genome sequence of Kouleothrix aurantiaca JCM 19913.</title>
        <authorList>
            <person name="Hemp J."/>
        </authorList>
    </citation>
    <scope>NUCLEOTIDE SEQUENCE [LARGE SCALE GENOMIC DNA]</scope>
    <source>
        <strain evidence="1 2">COM-B</strain>
    </source>
</reference>
<dbReference type="AlphaFoldDB" id="A0A0P9CSH7"/>
<protein>
    <submittedName>
        <fullName evidence="1">Uncharacterized protein</fullName>
    </submittedName>
</protein>
<dbReference type="Pfam" id="PF03692">
    <property type="entry name" value="CxxCxxCC"/>
    <property type="match status" value="1"/>
</dbReference>
<dbReference type="InterPro" id="IPR005358">
    <property type="entry name" value="Puta_zinc/iron-chelating_dom"/>
</dbReference>
<gene>
    <name evidence="1" type="ORF">SE17_37295</name>
</gene>
<accession>A0A0P9CSH7</accession>
<organism evidence="1 2">
    <name type="scientific">Kouleothrix aurantiaca</name>
    <dbReference type="NCBI Taxonomy" id="186479"/>
    <lineage>
        <taxon>Bacteria</taxon>
        <taxon>Bacillati</taxon>
        <taxon>Chloroflexota</taxon>
        <taxon>Chloroflexia</taxon>
        <taxon>Chloroflexales</taxon>
        <taxon>Roseiflexineae</taxon>
        <taxon>Roseiflexaceae</taxon>
        <taxon>Kouleothrix</taxon>
    </lineage>
</organism>
<comment type="caution">
    <text evidence="1">The sequence shown here is derived from an EMBL/GenBank/DDBJ whole genome shotgun (WGS) entry which is preliminary data.</text>
</comment>
<evidence type="ECO:0000313" key="2">
    <source>
        <dbReference type="Proteomes" id="UP000050509"/>
    </source>
</evidence>
<evidence type="ECO:0000313" key="1">
    <source>
        <dbReference type="EMBL" id="KPV48583.1"/>
    </source>
</evidence>
<keyword evidence="2" id="KW-1185">Reference proteome</keyword>
<name>A0A0P9CSH7_9CHLR</name>